<gene>
    <name evidence="3" type="ORF">DLJ48_06940</name>
</gene>
<evidence type="ECO:0000313" key="4">
    <source>
        <dbReference type="Proteomes" id="UP000286907"/>
    </source>
</evidence>
<protein>
    <submittedName>
        <fullName evidence="3">DUF3578 domain-containing protein</fullName>
    </submittedName>
</protein>
<organism evidence="3 4">
    <name type="scientific">Oenococcus sicerae</name>
    <dbReference type="NCBI Taxonomy" id="2203724"/>
    <lineage>
        <taxon>Bacteria</taxon>
        <taxon>Bacillati</taxon>
        <taxon>Bacillota</taxon>
        <taxon>Bacilli</taxon>
        <taxon>Lactobacillales</taxon>
        <taxon>Lactobacillaceae</taxon>
        <taxon>Oenococcus</taxon>
    </lineage>
</organism>
<dbReference type="Gene3D" id="3.30.920.90">
    <property type="match status" value="1"/>
</dbReference>
<evidence type="ECO:0000259" key="2">
    <source>
        <dbReference type="Pfam" id="PF13020"/>
    </source>
</evidence>
<dbReference type="EMBL" id="CP029684">
    <property type="protein sequence ID" value="QAS70273.1"/>
    <property type="molecule type" value="Genomic_DNA"/>
</dbReference>
<proteinExistence type="predicted"/>
<dbReference type="Proteomes" id="UP000286907">
    <property type="component" value="Chromosome"/>
</dbReference>
<feature type="domain" description="Protein NO VEIN C-terminal" evidence="2">
    <location>
        <begin position="288"/>
        <end position="385"/>
    </location>
</feature>
<reference evidence="3 4" key="1">
    <citation type="journal article" date="2019" name="Syst. Appl. Microbiol.">
        <title>Oenococcus sicerae sp. nov., isolated from French cider.</title>
        <authorList>
            <person name="Cousin F.J."/>
            <person name="Le Guellec R."/>
            <person name="Chagnot C."/>
            <person name="Goux D."/>
            <person name="Dalmasso M."/>
            <person name="Laplace J.M."/>
            <person name="Cretenet M."/>
        </authorList>
    </citation>
    <scope>NUCLEOTIDE SEQUENCE [LARGE SCALE GENOMIC DNA]</scope>
    <source>
        <strain evidence="3 4">UCMA 15228</strain>
    </source>
</reference>
<feature type="domain" description="Type IV methyl-directed restriction enzyme EcoKMcrB subunit DNA-binding" evidence="1">
    <location>
        <begin position="10"/>
        <end position="189"/>
    </location>
</feature>
<dbReference type="Pfam" id="PF12102">
    <property type="entry name" value="MrcB_N"/>
    <property type="match status" value="1"/>
</dbReference>
<dbReference type="RefSeq" id="WP_128686743.1">
    <property type="nucleotide sequence ID" value="NZ_CP029684.2"/>
</dbReference>
<evidence type="ECO:0000313" key="3">
    <source>
        <dbReference type="EMBL" id="QAS70273.1"/>
    </source>
</evidence>
<name>A0ABX5QNC7_9LACO</name>
<dbReference type="InterPro" id="IPR021961">
    <property type="entry name" value="McrB_DNA-bd"/>
</dbReference>
<keyword evidence="4" id="KW-1185">Reference proteome</keyword>
<dbReference type="Pfam" id="PF13020">
    <property type="entry name" value="NOV_C"/>
    <property type="match status" value="1"/>
</dbReference>
<dbReference type="InterPro" id="IPR024975">
    <property type="entry name" value="NOV_C"/>
</dbReference>
<sequence>MELNQLIRGVFNEYPLQKIGEGIEDKGLEIKFHSGLNEIFEQSFFGSIFMSKGSVGTGRWAIIPWIGLFDKRISVKASEGFDIVYLFSVEKKEIYLSLNQGWAFYSEKFKGNQAKRNILYVSNFLRNNLHLVSDRMSADDIHLLNDYSKNPSRPKGYEAGNIVSIKYELDSLPPDDALIDDLNAMKSLLLELESLMTRSQGKIDIESSINFFLSQVDRSVPIQDFMTDFKSSNLTKADLTNLKDEQIDIPSSVADIDDDTKSNDSNSSKITKTVEKQNIQNKRNGYLGELFVLEMERKKLRDSSDPKLTNLAKKVTQVSVTEGDGKGYDILSFDLDGNELYIEVKTTKSDHDNAAFYISENELNYSKNHSEGYRLIRLIGFSKNALKRGKIRYFCLKGDVSQVLKLKPSNYIATV</sequence>
<accession>A0ABX5QNC7</accession>
<evidence type="ECO:0000259" key="1">
    <source>
        <dbReference type="Pfam" id="PF12102"/>
    </source>
</evidence>